<dbReference type="AlphaFoldDB" id="A0A1V4IZ84"/>
<keyword evidence="6" id="KW-1185">Reference proteome</keyword>
<dbReference type="Gene3D" id="1.10.10.10">
    <property type="entry name" value="Winged helix-like DNA-binding domain superfamily/Winged helix DNA-binding domain"/>
    <property type="match status" value="1"/>
</dbReference>
<dbReference type="GO" id="GO:0003700">
    <property type="term" value="F:DNA-binding transcription factor activity"/>
    <property type="evidence" value="ECO:0007669"/>
    <property type="project" value="InterPro"/>
</dbReference>
<proteinExistence type="predicted"/>
<dbReference type="PANTHER" id="PTHR42756:SF1">
    <property type="entry name" value="TRANSCRIPTIONAL REPRESSOR OF EMRAB OPERON"/>
    <property type="match status" value="1"/>
</dbReference>
<dbReference type="InterPro" id="IPR036388">
    <property type="entry name" value="WH-like_DNA-bd_sf"/>
</dbReference>
<dbReference type="InterPro" id="IPR036390">
    <property type="entry name" value="WH_DNA-bd_sf"/>
</dbReference>
<keyword evidence="3" id="KW-0804">Transcription</keyword>
<dbReference type="InterPro" id="IPR000835">
    <property type="entry name" value="HTH_MarR-typ"/>
</dbReference>
<evidence type="ECO:0000256" key="3">
    <source>
        <dbReference type="ARBA" id="ARBA00023163"/>
    </source>
</evidence>
<evidence type="ECO:0000256" key="2">
    <source>
        <dbReference type="ARBA" id="ARBA00023125"/>
    </source>
</evidence>
<evidence type="ECO:0000259" key="4">
    <source>
        <dbReference type="PROSITE" id="PS50995"/>
    </source>
</evidence>
<gene>
    <name evidence="5" type="ORF">CLORY_02360</name>
</gene>
<comment type="caution">
    <text evidence="5">The sequence shown here is derived from an EMBL/GenBank/DDBJ whole genome shotgun (WGS) entry which is preliminary data.</text>
</comment>
<dbReference type="OrthoDB" id="2323705at2"/>
<sequence length="148" mass="17174">MENNFSTLVNLLWEECIRNLNSTLTEEEVNKFSNNDYYYLLVIHSLQKPNFSQIAEKLALTKPAVSAIIRKLISMNLVEKLQSTEDKRIYYVELTEKGKSILSGDMAVYKWVTDTIKSIVKDENELIVVERIISKLVESLKERKKGKE</sequence>
<dbReference type="STRING" id="1450648.CLORY_02360"/>
<organism evidence="5 6">
    <name type="scientific">Clostridium oryzae</name>
    <dbReference type="NCBI Taxonomy" id="1450648"/>
    <lineage>
        <taxon>Bacteria</taxon>
        <taxon>Bacillati</taxon>
        <taxon>Bacillota</taxon>
        <taxon>Clostridia</taxon>
        <taxon>Eubacteriales</taxon>
        <taxon>Clostridiaceae</taxon>
        <taxon>Clostridium</taxon>
    </lineage>
</organism>
<name>A0A1V4IZ84_9CLOT</name>
<dbReference type="EMBL" id="MZGV01000001">
    <property type="protein sequence ID" value="OPJ65236.1"/>
    <property type="molecule type" value="Genomic_DNA"/>
</dbReference>
<keyword evidence="2" id="KW-0238">DNA-binding</keyword>
<dbReference type="RefSeq" id="WP_079421736.1">
    <property type="nucleotide sequence ID" value="NZ_MZGV01000001.1"/>
</dbReference>
<evidence type="ECO:0000313" key="6">
    <source>
        <dbReference type="Proteomes" id="UP000190080"/>
    </source>
</evidence>
<dbReference type="SUPFAM" id="SSF46785">
    <property type="entry name" value="Winged helix' DNA-binding domain"/>
    <property type="match status" value="1"/>
</dbReference>
<protein>
    <submittedName>
        <fullName evidence="5">MarR family protein</fullName>
    </submittedName>
</protein>
<dbReference type="SMART" id="SM00347">
    <property type="entry name" value="HTH_MARR"/>
    <property type="match status" value="1"/>
</dbReference>
<feature type="domain" description="HTH marR-type" evidence="4">
    <location>
        <begin position="1"/>
        <end position="138"/>
    </location>
</feature>
<dbReference type="GO" id="GO:0003677">
    <property type="term" value="F:DNA binding"/>
    <property type="evidence" value="ECO:0007669"/>
    <property type="project" value="UniProtKB-KW"/>
</dbReference>
<dbReference type="PANTHER" id="PTHR42756">
    <property type="entry name" value="TRANSCRIPTIONAL REGULATOR, MARR"/>
    <property type="match status" value="1"/>
</dbReference>
<dbReference type="PROSITE" id="PS50995">
    <property type="entry name" value="HTH_MARR_2"/>
    <property type="match status" value="1"/>
</dbReference>
<evidence type="ECO:0000313" key="5">
    <source>
        <dbReference type="EMBL" id="OPJ65236.1"/>
    </source>
</evidence>
<dbReference type="Pfam" id="PF01047">
    <property type="entry name" value="MarR"/>
    <property type="match status" value="1"/>
</dbReference>
<accession>A0A1V4IZ84</accession>
<reference evidence="5 6" key="1">
    <citation type="submission" date="2017-03" db="EMBL/GenBank/DDBJ databases">
        <title>Genome sequence of Clostridium oryzae DSM 28571.</title>
        <authorList>
            <person name="Poehlein A."/>
            <person name="Daniel R."/>
        </authorList>
    </citation>
    <scope>NUCLEOTIDE SEQUENCE [LARGE SCALE GENOMIC DNA]</scope>
    <source>
        <strain evidence="5 6">DSM 28571</strain>
    </source>
</reference>
<keyword evidence="1" id="KW-0805">Transcription regulation</keyword>
<dbReference type="Proteomes" id="UP000190080">
    <property type="component" value="Unassembled WGS sequence"/>
</dbReference>
<evidence type="ECO:0000256" key="1">
    <source>
        <dbReference type="ARBA" id="ARBA00023015"/>
    </source>
</evidence>